<reference evidence="1 2" key="1">
    <citation type="submission" date="2019-03" db="EMBL/GenBank/DDBJ databases">
        <title>Single cell metagenomics reveals metabolic interactions within the superorganism composed of flagellate Streblomastix strix and complex community of Bacteroidetes bacteria on its surface.</title>
        <authorList>
            <person name="Treitli S.C."/>
            <person name="Kolisko M."/>
            <person name="Husnik F."/>
            <person name="Keeling P."/>
            <person name="Hampl V."/>
        </authorList>
    </citation>
    <scope>NUCLEOTIDE SEQUENCE [LARGE SCALE GENOMIC DNA]</scope>
    <source>
        <strain evidence="1">ST1C</strain>
    </source>
</reference>
<organism evidence="1 2">
    <name type="scientific">Streblomastix strix</name>
    <dbReference type="NCBI Taxonomy" id="222440"/>
    <lineage>
        <taxon>Eukaryota</taxon>
        <taxon>Metamonada</taxon>
        <taxon>Preaxostyla</taxon>
        <taxon>Oxymonadida</taxon>
        <taxon>Streblomastigidae</taxon>
        <taxon>Streblomastix</taxon>
    </lineage>
</organism>
<gene>
    <name evidence="1" type="ORF">EZS28_021790</name>
</gene>
<evidence type="ECO:0000313" key="1">
    <source>
        <dbReference type="EMBL" id="KAA6382684.1"/>
    </source>
</evidence>
<sequence>MVDFIQQNQQQVVIKVTIKKKMMMYVEVIIHQKDSAENLIKVFINMVEDYYQSQDICKGVVQGLSTGESYQKFIAYDYEQTQGFGYYEEEDYEEEEEGGEDS</sequence>
<proteinExistence type="predicted"/>
<comment type="caution">
    <text evidence="1">The sequence shown here is derived from an EMBL/GenBank/DDBJ whole genome shotgun (WGS) entry which is preliminary data.</text>
</comment>
<accession>A0A5J4VJR7</accession>
<dbReference type="EMBL" id="SNRW01006646">
    <property type="protein sequence ID" value="KAA6382684.1"/>
    <property type="molecule type" value="Genomic_DNA"/>
</dbReference>
<dbReference type="AlphaFoldDB" id="A0A5J4VJR7"/>
<protein>
    <submittedName>
        <fullName evidence="1">Uncharacterized protein</fullName>
    </submittedName>
</protein>
<dbReference type="Proteomes" id="UP000324800">
    <property type="component" value="Unassembled WGS sequence"/>
</dbReference>
<evidence type="ECO:0000313" key="2">
    <source>
        <dbReference type="Proteomes" id="UP000324800"/>
    </source>
</evidence>
<name>A0A5J4VJR7_9EUKA</name>